<dbReference type="AlphaFoldDB" id="A0A645FYY2"/>
<dbReference type="InterPro" id="IPR013785">
    <property type="entry name" value="Aldolase_TIM"/>
</dbReference>
<protein>
    <submittedName>
        <fullName evidence="1">Uncharacterized protein</fullName>
    </submittedName>
</protein>
<reference evidence="1" key="1">
    <citation type="submission" date="2019-08" db="EMBL/GenBank/DDBJ databases">
        <authorList>
            <person name="Kucharzyk K."/>
            <person name="Murdoch R.W."/>
            <person name="Higgins S."/>
            <person name="Loffler F."/>
        </authorList>
    </citation>
    <scope>NUCLEOTIDE SEQUENCE</scope>
</reference>
<sequence>MVIKAIIKIHPIIAAAQWENMEQAVASKTSAVFFDVRPAGDLMEKRFSQYNRQKPVFIHTDLVKGLAGDDEGKLAPREEIFLKAQPENIIYI</sequence>
<name>A0A645FYY2_9ZZZZ</name>
<dbReference type="SUPFAM" id="SSF110391">
    <property type="entry name" value="GlpP-like"/>
    <property type="match status" value="1"/>
</dbReference>
<dbReference type="EMBL" id="VSSQ01066363">
    <property type="protein sequence ID" value="MPN18922.1"/>
    <property type="molecule type" value="Genomic_DNA"/>
</dbReference>
<gene>
    <name evidence="1" type="ORF">SDC9_166287</name>
</gene>
<organism evidence="1">
    <name type="scientific">bioreactor metagenome</name>
    <dbReference type="NCBI Taxonomy" id="1076179"/>
    <lineage>
        <taxon>unclassified sequences</taxon>
        <taxon>metagenomes</taxon>
        <taxon>ecological metagenomes</taxon>
    </lineage>
</organism>
<comment type="caution">
    <text evidence="1">The sequence shown here is derived from an EMBL/GenBank/DDBJ whole genome shotgun (WGS) entry which is preliminary data.</text>
</comment>
<dbReference type="Gene3D" id="3.20.20.70">
    <property type="entry name" value="Aldolase class I"/>
    <property type="match status" value="1"/>
</dbReference>
<accession>A0A645FYY2</accession>
<proteinExistence type="predicted"/>
<evidence type="ECO:0000313" key="1">
    <source>
        <dbReference type="EMBL" id="MPN18922.1"/>
    </source>
</evidence>